<dbReference type="InterPro" id="IPR050204">
    <property type="entry name" value="AraC_XylS_family_regulators"/>
</dbReference>
<dbReference type="InterPro" id="IPR018060">
    <property type="entry name" value="HTH_AraC"/>
</dbReference>
<evidence type="ECO:0000313" key="6">
    <source>
        <dbReference type="Proteomes" id="UP000002066"/>
    </source>
</evidence>
<evidence type="ECO:0000313" key="5">
    <source>
        <dbReference type="EMBL" id="ADW07745.1"/>
    </source>
</evidence>
<accession>A0A8D3WS68</accession>
<dbReference type="EMBL" id="CP002475">
    <property type="protein sequence ID" value="ADW07745.1"/>
    <property type="molecule type" value="Genomic_DNA"/>
</dbReference>
<evidence type="ECO:0000256" key="3">
    <source>
        <dbReference type="ARBA" id="ARBA00023163"/>
    </source>
</evidence>
<protein>
    <submittedName>
        <fullName evidence="5">Transcriptional regulator, AraC family</fullName>
    </submittedName>
</protein>
<dbReference type="InterPro" id="IPR009057">
    <property type="entry name" value="Homeodomain-like_sf"/>
</dbReference>
<evidence type="ECO:0000259" key="4">
    <source>
        <dbReference type="PROSITE" id="PS01124"/>
    </source>
</evidence>
<keyword evidence="3" id="KW-0804">Transcription</keyword>
<proteinExistence type="predicted"/>
<dbReference type="Proteomes" id="UP000002066">
    <property type="component" value="Chromosome"/>
</dbReference>
<dbReference type="PROSITE" id="PS00041">
    <property type="entry name" value="HTH_ARAC_FAMILY_1"/>
    <property type="match status" value="1"/>
</dbReference>
<dbReference type="AlphaFoldDB" id="A0A8D3WS68"/>
<gene>
    <name evidence="5" type="ordered locus">Sfla_6396</name>
</gene>
<dbReference type="SMART" id="SM00342">
    <property type="entry name" value="HTH_ARAC"/>
    <property type="match status" value="1"/>
</dbReference>
<name>A0A8D3WS68_STRFA</name>
<dbReference type="PANTHER" id="PTHR46796:SF6">
    <property type="entry name" value="ARAC SUBFAMILY"/>
    <property type="match status" value="1"/>
</dbReference>
<evidence type="ECO:0000256" key="1">
    <source>
        <dbReference type="ARBA" id="ARBA00023015"/>
    </source>
</evidence>
<keyword evidence="2" id="KW-0238">DNA-binding</keyword>
<dbReference type="SUPFAM" id="SSF46689">
    <property type="entry name" value="Homeodomain-like"/>
    <property type="match status" value="1"/>
</dbReference>
<keyword evidence="1" id="KW-0805">Transcription regulation</keyword>
<reference evidence="5 6" key="1">
    <citation type="submission" date="2011-01" db="EMBL/GenBank/DDBJ databases">
        <title>Complete sequence of chromosome of Streptomyces flavogriseus ATCC 33331.</title>
        <authorList>
            <consortium name="US DOE Joint Genome Institute"/>
            <person name="Lucas S."/>
            <person name="Copeland A."/>
            <person name="Lapidus A."/>
            <person name="Cheng J.-F."/>
            <person name="Goodwin L."/>
            <person name="Pitluck S."/>
            <person name="Davenport K."/>
            <person name="Detter J.C."/>
            <person name="Han C."/>
            <person name="Tapia R."/>
            <person name="Land M."/>
            <person name="Hauser L."/>
            <person name="Kyrpides N."/>
            <person name="Ivanova N."/>
            <person name="Ovchinnikova G."/>
            <person name="Pagani I."/>
            <person name="Brumm P."/>
            <person name="Mead D."/>
            <person name="Woyke T."/>
        </authorList>
    </citation>
    <scope>NUCLEOTIDE SEQUENCE [LARGE SCALE GENOMIC DNA]</scope>
    <source>
        <strain evidence="6">ATCC 33331 / IAF-45CD</strain>
    </source>
</reference>
<dbReference type="GO" id="GO:0043565">
    <property type="term" value="F:sequence-specific DNA binding"/>
    <property type="evidence" value="ECO:0007669"/>
    <property type="project" value="InterPro"/>
</dbReference>
<dbReference type="KEGG" id="sfa:Sfla_6396"/>
<dbReference type="InterPro" id="IPR018062">
    <property type="entry name" value="HTH_AraC-typ_CS"/>
</dbReference>
<organism evidence="5 6">
    <name type="scientific">Streptomyces pratensis (strain ATCC 33331 / IAF-45CD)</name>
    <dbReference type="NCBI Taxonomy" id="591167"/>
    <lineage>
        <taxon>Bacteria</taxon>
        <taxon>Bacillati</taxon>
        <taxon>Actinomycetota</taxon>
        <taxon>Actinomycetes</taxon>
        <taxon>Kitasatosporales</taxon>
        <taxon>Streptomycetaceae</taxon>
        <taxon>Streptomyces</taxon>
    </lineage>
</organism>
<dbReference type="PROSITE" id="PS01124">
    <property type="entry name" value="HTH_ARAC_FAMILY_2"/>
    <property type="match status" value="1"/>
</dbReference>
<feature type="domain" description="HTH araC/xylS-type" evidence="4">
    <location>
        <begin position="234"/>
        <end position="334"/>
    </location>
</feature>
<dbReference type="GO" id="GO:0003700">
    <property type="term" value="F:DNA-binding transcription factor activity"/>
    <property type="evidence" value="ECO:0007669"/>
    <property type="project" value="InterPro"/>
</dbReference>
<dbReference type="Gene3D" id="1.10.10.60">
    <property type="entry name" value="Homeodomain-like"/>
    <property type="match status" value="1"/>
</dbReference>
<dbReference type="PANTHER" id="PTHR46796">
    <property type="entry name" value="HTH-TYPE TRANSCRIPTIONAL ACTIVATOR RHAS-RELATED"/>
    <property type="match status" value="1"/>
</dbReference>
<sequence length="339" mass="37157">MTDQEWEIAPDSLPEAGSGTQFKSTMYLSALQIKSSNHPFREWENGPLSHLTGLAIPHPAADHGFRFSATGHLFDGLLSAKVYCDSLTGVSGNDRDQDPVVAHLVTSGRITYARKNEHSSATSGQILIRDTGPSWNFCCEPATRVRAVTIPRSAVLPRIGSTTSLNRAYIADVTAPEVRFLANFLAAVDRSSRYLNRSAAAQEIAQDTCATLLSGILRSRSEQGAEIPGMARVRAAKNVIETHIDRHDLSPAVVARLVGIPLRTLHRSFSESNESIMDFIRGERLRRAHAELMERGSAVTVSEIAARWQFSDASHFIRHFKSAYGTTPAAYVKSRRDGS</sequence>
<evidence type="ECO:0000256" key="2">
    <source>
        <dbReference type="ARBA" id="ARBA00023125"/>
    </source>
</evidence>
<dbReference type="Pfam" id="PF12833">
    <property type="entry name" value="HTH_18"/>
    <property type="match status" value="1"/>
</dbReference>